<dbReference type="InterPro" id="IPR056509">
    <property type="entry name" value="Imm33-like"/>
</dbReference>
<evidence type="ECO:0000259" key="1">
    <source>
        <dbReference type="Pfam" id="PF24719"/>
    </source>
</evidence>
<sequence length="175" mass="20295">MVELIVDMSRKGVSIEDGVKIQFGWSFLIFRNFDDNQLILCEPNFSSNPFSEEKYSIDFTLEVQALQNSFSKRYGVNPIVTLFQDKIILVKGCLDKEKLFMERIEPNLEKGDSGWFINIFEDDGEKIEYEVIYAFQLLKLRPELMSVLILPPGFIVLVDKNTIEKVINEKNEVVL</sequence>
<accession>A0A836YLA3</accession>
<protein>
    <recommendedName>
        <fullName evidence="1">Imm33-like domain-containing protein</fullName>
    </recommendedName>
</protein>
<organism evidence="2 3">
    <name type="scientific">Acinetobacter baumannii 1499986</name>
    <dbReference type="NCBI Taxonomy" id="1310673"/>
    <lineage>
        <taxon>Bacteria</taxon>
        <taxon>Pseudomonadati</taxon>
        <taxon>Pseudomonadota</taxon>
        <taxon>Gammaproteobacteria</taxon>
        <taxon>Moraxellales</taxon>
        <taxon>Moraxellaceae</taxon>
        <taxon>Acinetobacter</taxon>
        <taxon>Acinetobacter calcoaceticus/baumannii complex</taxon>
    </lineage>
</organism>
<dbReference type="EMBL" id="JMOA01000053">
    <property type="protein sequence ID" value="KCY00172.1"/>
    <property type="molecule type" value="Genomic_DNA"/>
</dbReference>
<dbReference type="Pfam" id="PF24719">
    <property type="entry name" value="Imm33-like"/>
    <property type="match status" value="1"/>
</dbReference>
<evidence type="ECO:0000313" key="2">
    <source>
        <dbReference type="EMBL" id="KCY00172.1"/>
    </source>
</evidence>
<dbReference type="Proteomes" id="UP000027309">
    <property type="component" value="Unassembled WGS sequence"/>
</dbReference>
<comment type="caution">
    <text evidence="2">The sequence shown here is derived from an EMBL/GenBank/DDBJ whole genome shotgun (WGS) entry which is preliminary data.</text>
</comment>
<evidence type="ECO:0000313" key="3">
    <source>
        <dbReference type="Proteomes" id="UP000027309"/>
    </source>
</evidence>
<feature type="domain" description="Imm33-like" evidence="1">
    <location>
        <begin position="67"/>
        <end position="168"/>
    </location>
</feature>
<dbReference type="AlphaFoldDB" id="A0A836YLA3"/>
<reference evidence="2 3" key="1">
    <citation type="submission" date="2014-04" db="EMBL/GenBank/DDBJ databases">
        <title>Comparative genomics and transcriptomics to identify genetic mechanisms underlying the emergence of carbapenem resistant Acinetobacter baumannii (CRAb).</title>
        <authorList>
            <person name="Harris A.D."/>
            <person name="Johnson K.J."/>
            <person name="George J."/>
            <person name="Nadendla S."/>
            <person name="Daugherty S.C."/>
            <person name="Parankush S."/>
            <person name="Sadzewicz L."/>
            <person name="Tallon L."/>
            <person name="Sengamalay N."/>
            <person name="Hazen T.H."/>
            <person name="Rasko D.A."/>
        </authorList>
    </citation>
    <scope>NUCLEOTIDE SEQUENCE [LARGE SCALE GENOMIC DNA]</scope>
    <source>
        <strain evidence="2 3">1499986</strain>
    </source>
</reference>
<name>A0A836YLA3_ACIBA</name>
<dbReference type="RefSeq" id="WP_031960123.1">
    <property type="nucleotide sequence ID" value="NZ_JMOA01000053.1"/>
</dbReference>
<gene>
    <name evidence="2" type="ORF">J572_3255</name>
</gene>
<proteinExistence type="predicted"/>